<comment type="similarity">
    <text evidence="5 6">Belongs to the peptidase T1A family.</text>
</comment>
<reference evidence="8" key="1">
    <citation type="submission" date="2021-01" db="EMBL/GenBank/DDBJ databases">
        <authorList>
            <person name="Corre E."/>
            <person name="Pelletier E."/>
            <person name="Niang G."/>
            <person name="Scheremetjew M."/>
            <person name="Finn R."/>
            <person name="Kale V."/>
            <person name="Holt S."/>
            <person name="Cochrane G."/>
            <person name="Meng A."/>
            <person name="Brown T."/>
            <person name="Cohen L."/>
        </authorList>
    </citation>
    <scope>NUCLEOTIDE SEQUENCE</scope>
</reference>
<dbReference type="InterPro" id="IPR023332">
    <property type="entry name" value="Proteasome_alpha-type"/>
</dbReference>
<evidence type="ECO:0000256" key="3">
    <source>
        <dbReference type="ARBA" id="ARBA00022942"/>
    </source>
</evidence>
<evidence type="ECO:0000313" key="8">
    <source>
        <dbReference type="EMBL" id="CAD8852687.1"/>
    </source>
</evidence>
<comment type="function">
    <text evidence="1">The proteasome is a multicatalytic proteinase complex which is characterized by its ability to cleave peptides with Arg, Phe, Tyr, Leu, and Glu adjacent to the leaving group at neutral or slightly basic pH. The proteasome has an ATP-dependent proteolytic activity.</text>
</comment>
<dbReference type="GO" id="GO:0005737">
    <property type="term" value="C:cytoplasm"/>
    <property type="evidence" value="ECO:0007669"/>
    <property type="project" value="UniProtKB-SubCell"/>
</dbReference>
<dbReference type="InterPro" id="IPR001353">
    <property type="entry name" value="Proteasome_sua/b"/>
</dbReference>
<dbReference type="FunFam" id="3.60.20.10:FF:000007">
    <property type="entry name" value="Proteasome subunit alpha type"/>
    <property type="match status" value="1"/>
</dbReference>
<protein>
    <recommendedName>
        <fullName evidence="6">Proteasome subunit alpha type</fullName>
    </recommendedName>
</protein>
<dbReference type="AlphaFoldDB" id="A0A7S1F9Z9"/>
<evidence type="ECO:0000256" key="6">
    <source>
        <dbReference type="RuleBase" id="RU000551"/>
    </source>
</evidence>
<dbReference type="Gene3D" id="3.60.20.10">
    <property type="entry name" value="Glutamine Phosphoribosylpyrophosphate, subunit 1, domain 1"/>
    <property type="match status" value="1"/>
</dbReference>
<keyword evidence="3 5" id="KW-0647">Proteasome</keyword>
<dbReference type="GO" id="GO:0006511">
    <property type="term" value="P:ubiquitin-dependent protein catabolic process"/>
    <property type="evidence" value="ECO:0007669"/>
    <property type="project" value="InterPro"/>
</dbReference>
<dbReference type="SMART" id="SM00948">
    <property type="entry name" value="Proteasome_A_N"/>
    <property type="match status" value="1"/>
</dbReference>
<dbReference type="PROSITE" id="PS00388">
    <property type="entry name" value="PROTEASOME_ALPHA_1"/>
    <property type="match status" value="1"/>
</dbReference>
<dbReference type="PROSITE" id="PS51475">
    <property type="entry name" value="PROTEASOME_ALPHA_2"/>
    <property type="match status" value="1"/>
</dbReference>
<accession>A0A7S1F9Z9</accession>
<dbReference type="GO" id="GO:0019773">
    <property type="term" value="C:proteasome core complex, alpha-subunit complex"/>
    <property type="evidence" value="ECO:0007669"/>
    <property type="project" value="UniProtKB-UniRule"/>
</dbReference>
<gene>
    <name evidence="8" type="ORF">NSCI0253_LOCUS27037</name>
</gene>
<comment type="subcellular location">
    <subcellularLocation>
        <location evidence="6">Cytoplasm</location>
    </subcellularLocation>
    <subcellularLocation>
        <location evidence="6">Nucleus</location>
    </subcellularLocation>
</comment>
<dbReference type="SUPFAM" id="SSF56235">
    <property type="entry name" value="N-terminal nucleophile aminohydrolases (Ntn hydrolases)"/>
    <property type="match status" value="1"/>
</dbReference>
<evidence type="ECO:0000256" key="4">
    <source>
        <dbReference type="ARBA" id="ARBA00023242"/>
    </source>
</evidence>
<evidence type="ECO:0000256" key="2">
    <source>
        <dbReference type="ARBA" id="ARBA00022490"/>
    </source>
</evidence>
<dbReference type="Pfam" id="PF00227">
    <property type="entry name" value="Proteasome"/>
    <property type="match status" value="1"/>
</dbReference>
<dbReference type="InterPro" id="IPR050115">
    <property type="entry name" value="Proteasome_alpha"/>
</dbReference>
<evidence type="ECO:0000256" key="5">
    <source>
        <dbReference type="PROSITE-ProRule" id="PRU00808"/>
    </source>
</evidence>
<organism evidence="8">
    <name type="scientific">Noctiluca scintillans</name>
    <name type="common">Sea sparkle</name>
    <name type="synonym">Red tide dinoflagellate</name>
    <dbReference type="NCBI Taxonomy" id="2966"/>
    <lineage>
        <taxon>Eukaryota</taxon>
        <taxon>Sar</taxon>
        <taxon>Alveolata</taxon>
        <taxon>Dinophyceae</taxon>
        <taxon>Noctilucales</taxon>
        <taxon>Noctilucaceae</taxon>
        <taxon>Noctiluca</taxon>
    </lineage>
</organism>
<keyword evidence="2 6" id="KW-0963">Cytoplasm</keyword>
<dbReference type="InterPro" id="IPR000426">
    <property type="entry name" value="Proteasome_asu_N"/>
</dbReference>
<feature type="domain" description="Proteasome alpha-type subunits" evidence="7">
    <location>
        <begin position="4"/>
        <end position="26"/>
    </location>
</feature>
<sequence>MSGYDLDVSTYSPEGRVYQVEYAEKAVHTAPTALAIVCQDGVLFGMEKQKLSKLLVDGTNKHIMKVHESAGLAFTGLTPDGRQVVNRSREEAQSYKKNWSEVIPPRLLAERLGSYMHVFTLYGSVRPFGCSVLLGAVDHDEGEEASLFCVEPSGEISKWNKGHAIGKERQLAKTEIEKLPTSENGKVVAASCRDSMVSVARIIHKVHDEKDRAFELEMAWVCKDSGYKFATVPKEMLKEAETEALRLIEAEDEDA</sequence>
<name>A0A7S1F9Z9_NOCSC</name>
<dbReference type="EMBL" id="HBFQ01038153">
    <property type="protein sequence ID" value="CAD8852687.1"/>
    <property type="molecule type" value="Transcribed_RNA"/>
</dbReference>
<dbReference type="GO" id="GO:0005634">
    <property type="term" value="C:nucleus"/>
    <property type="evidence" value="ECO:0007669"/>
    <property type="project" value="UniProtKB-SubCell"/>
</dbReference>
<comment type="subunit">
    <text evidence="6">The 26S proteasome consists of a 20S proteasome core and two 19S regulatory subunits.</text>
</comment>
<evidence type="ECO:0000256" key="1">
    <source>
        <dbReference type="ARBA" id="ARBA00002000"/>
    </source>
</evidence>
<proteinExistence type="inferred from homology"/>
<dbReference type="PANTHER" id="PTHR11599">
    <property type="entry name" value="PROTEASOME SUBUNIT ALPHA/BETA"/>
    <property type="match status" value="1"/>
</dbReference>
<evidence type="ECO:0000259" key="7">
    <source>
        <dbReference type="PROSITE" id="PS00388"/>
    </source>
</evidence>
<dbReference type="InterPro" id="IPR029055">
    <property type="entry name" value="Ntn_hydrolases_N"/>
</dbReference>
<keyword evidence="4 6" id="KW-0539">Nucleus</keyword>
<dbReference type="Pfam" id="PF10584">
    <property type="entry name" value="Proteasome_A_N"/>
    <property type="match status" value="1"/>
</dbReference>